<evidence type="ECO:0008006" key="6">
    <source>
        <dbReference type="Google" id="ProtNLM"/>
    </source>
</evidence>
<feature type="chain" id="PRO_5010385263" description="LamG-like jellyroll fold domain-containing protein" evidence="3">
    <location>
        <begin position="21"/>
        <end position="992"/>
    </location>
</feature>
<dbReference type="KEGG" id="pbas:SMSP2_01352"/>
<dbReference type="InterPro" id="IPR013320">
    <property type="entry name" value="ConA-like_dom_sf"/>
</dbReference>
<dbReference type="AlphaFoldDB" id="A0A1Q2MEL8"/>
<dbReference type="InterPro" id="IPR023296">
    <property type="entry name" value="Glyco_hydro_beta-prop_sf"/>
</dbReference>
<protein>
    <recommendedName>
        <fullName evidence="6">LamG-like jellyroll fold domain-containing protein</fullName>
    </recommendedName>
</protein>
<dbReference type="SUPFAM" id="SSF49899">
    <property type="entry name" value="Concanavalin A-like lectins/glucanases"/>
    <property type="match status" value="2"/>
</dbReference>
<accession>A0A1Q2MEL8</accession>
<sequence precursor="true">MRIITLTVLCCVLLAGPAYAEIAAMHQGAIDPETEGWSVFRGPFDSGSINSMGLDAWKVEDTGGSQEGGYDVALTTAQINDAQTNGWTLSARVRTPAADQSLNDAILTGVNFGSLGFILQFGATAGTPVVAFIGGPSATLTGLDDGWHLYEVIYDSATGSADLFVDGTEQISNFAGWNGTFLAGTVAFGSGSGGGSGIGYYNMVEFEVNAGNIDIGFQTQLFVDDFVIDQRQNVVRKAQQASRMDDPVMVGEYPWEESGGDKRILLYGTVLYDSLVEQYRMWYMGRIGESTSVEIPELNLPGENIHYDLTSYAVSRDGIHWDRPNLGLVHFAGDPENNIMLDFHGASVFLDPEESDPQKRYKAIGFMRRFHDIRVCYSPDGIHWSEPKQASDRYNEGAFNACYVPWLDYYVAGSIEPSTDPDHQYIDCEGDPQGKRVAVALRTGGKDLTNWVDKTYINPDAQDDPDTQFYGMTPFVYGDNCLIFGFLHVFDVIDPQACFHDGPIEAQLVYSRDGLVWHRLEDRQPVISLGPNGSYDGGMIMMTANGAFLQNDELIAYYTGTQYEHGLQGEITAGRATWSRDRLVALEAESGSGTVVTKPFILEGETLKVNVDATGGSFYVEVLDENSVPVSGFAAADANVYNNVDELNLVPQWGSISDLSTLVGQAIRLKFYLTDAKLFAFKIGTVPSYNFDDLLTFAGDWLRSDGLTITPVLHLKLEETGYAGYVTLSDSSGEGNSCNVSRVDGQVPSSVSWSDSPCPDDPVDGFGALDLSDTTNCIGISPSFALQNLGKRYLGNEATFSCWLYNYADSAVKNRGVFFHGSDSLGGTMKFQATWKNGYLWFGDTRRVLSASFNQDNYKNVWTHFVFTGDKDATAVYINGDLYATGGGIQFGFNGAHSIRIGARTDSQWNDITEALQYAVVDDIRIYDRVLTEVQIEEIMGCREGPVFYFPLCSPANISPKMGDADVFNPNNPDIVNLNDFSVLAEYWLNQN</sequence>
<feature type="signal peptide" evidence="3">
    <location>
        <begin position="1"/>
        <end position="20"/>
    </location>
</feature>
<evidence type="ECO:0000313" key="4">
    <source>
        <dbReference type="EMBL" id="AQQ70988.1"/>
    </source>
</evidence>
<proteinExistence type="predicted"/>
<keyword evidence="2" id="KW-0326">Glycosidase</keyword>
<organism evidence="4 5">
    <name type="scientific">Limihaloglobus sulfuriphilus</name>
    <dbReference type="NCBI Taxonomy" id="1851148"/>
    <lineage>
        <taxon>Bacteria</taxon>
        <taxon>Pseudomonadati</taxon>
        <taxon>Planctomycetota</taxon>
        <taxon>Phycisphaerae</taxon>
        <taxon>Sedimentisphaerales</taxon>
        <taxon>Sedimentisphaeraceae</taxon>
        <taxon>Limihaloglobus</taxon>
    </lineage>
</organism>
<dbReference type="SUPFAM" id="SSF75005">
    <property type="entry name" value="Arabinanase/levansucrase/invertase"/>
    <property type="match status" value="1"/>
</dbReference>
<dbReference type="STRING" id="1851148.SMSP2_01352"/>
<keyword evidence="3" id="KW-0732">Signal</keyword>
<keyword evidence="1" id="KW-0378">Hydrolase</keyword>
<evidence type="ECO:0000256" key="2">
    <source>
        <dbReference type="ARBA" id="ARBA00023295"/>
    </source>
</evidence>
<evidence type="ECO:0000313" key="5">
    <source>
        <dbReference type="Proteomes" id="UP000188181"/>
    </source>
</evidence>
<dbReference type="Gene3D" id="2.115.10.20">
    <property type="entry name" value="Glycosyl hydrolase domain, family 43"/>
    <property type="match status" value="1"/>
</dbReference>
<reference evidence="5" key="1">
    <citation type="submission" date="2017-02" db="EMBL/GenBank/DDBJ databases">
        <title>Comparative genomics and description of representatives of a novel lineage of planctomycetes thriving in anoxic sediments.</title>
        <authorList>
            <person name="Spring S."/>
            <person name="Bunk B."/>
            <person name="Sproer C."/>
        </authorList>
    </citation>
    <scope>NUCLEOTIDE SEQUENCE [LARGE SCALE GENOMIC DNA]</scope>
    <source>
        <strain evidence="5">SM-Chi-D1</strain>
    </source>
</reference>
<keyword evidence="5" id="KW-1185">Reference proteome</keyword>
<dbReference type="Gene3D" id="2.60.120.200">
    <property type="match status" value="2"/>
</dbReference>
<dbReference type="EMBL" id="CP019646">
    <property type="protein sequence ID" value="AQQ70988.1"/>
    <property type="molecule type" value="Genomic_DNA"/>
</dbReference>
<dbReference type="GO" id="GO:0016798">
    <property type="term" value="F:hydrolase activity, acting on glycosyl bonds"/>
    <property type="evidence" value="ECO:0007669"/>
    <property type="project" value="UniProtKB-KW"/>
</dbReference>
<name>A0A1Q2MEL8_9BACT</name>
<evidence type="ECO:0000256" key="3">
    <source>
        <dbReference type="SAM" id="SignalP"/>
    </source>
</evidence>
<dbReference type="Pfam" id="PF13385">
    <property type="entry name" value="Laminin_G_3"/>
    <property type="match status" value="1"/>
</dbReference>
<dbReference type="RefSeq" id="WP_146683211.1">
    <property type="nucleotide sequence ID" value="NZ_CP019646.1"/>
</dbReference>
<dbReference type="OrthoDB" id="180690at2"/>
<evidence type="ECO:0000256" key="1">
    <source>
        <dbReference type="ARBA" id="ARBA00022801"/>
    </source>
</evidence>
<dbReference type="Proteomes" id="UP000188181">
    <property type="component" value="Chromosome"/>
</dbReference>
<gene>
    <name evidence="4" type="ORF">SMSP2_01352</name>
</gene>